<gene>
    <name evidence="10" type="ORF">AAIA72_13590</name>
</gene>
<evidence type="ECO:0000256" key="5">
    <source>
        <dbReference type="ARBA" id="ARBA00023163"/>
    </source>
</evidence>
<evidence type="ECO:0000259" key="9">
    <source>
        <dbReference type="PROSITE" id="PS51755"/>
    </source>
</evidence>
<dbReference type="GO" id="GO:0032993">
    <property type="term" value="C:protein-DNA complex"/>
    <property type="evidence" value="ECO:0007669"/>
    <property type="project" value="TreeGrafter"/>
</dbReference>
<dbReference type="Gene3D" id="3.40.50.2300">
    <property type="match status" value="1"/>
</dbReference>
<dbReference type="GO" id="GO:0000156">
    <property type="term" value="F:phosphorelay response regulator activity"/>
    <property type="evidence" value="ECO:0007669"/>
    <property type="project" value="TreeGrafter"/>
</dbReference>
<dbReference type="CDD" id="cd19934">
    <property type="entry name" value="REC_OmpR_EcPhoP-like"/>
    <property type="match status" value="1"/>
</dbReference>
<dbReference type="InterPro" id="IPR039420">
    <property type="entry name" value="WalR-like"/>
</dbReference>
<dbReference type="CDD" id="cd00383">
    <property type="entry name" value="trans_reg_C"/>
    <property type="match status" value="1"/>
</dbReference>
<dbReference type="PROSITE" id="PS50110">
    <property type="entry name" value="RESPONSE_REGULATORY"/>
    <property type="match status" value="1"/>
</dbReference>
<evidence type="ECO:0000313" key="10">
    <source>
        <dbReference type="EMBL" id="XDT71826.1"/>
    </source>
</evidence>
<dbReference type="InterPro" id="IPR001867">
    <property type="entry name" value="OmpR/PhoB-type_DNA-bd"/>
</dbReference>
<dbReference type="SMART" id="SM00448">
    <property type="entry name" value="REC"/>
    <property type="match status" value="1"/>
</dbReference>
<evidence type="ECO:0000256" key="4">
    <source>
        <dbReference type="ARBA" id="ARBA00023125"/>
    </source>
</evidence>
<dbReference type="Pfam" id="PF00072">
    <property type="entry name" value="Response_reg"/>
    <property type="match status" value="1"/>
</dbReference>
<dbReference type="InterPro" id="IPR011006">
    <property type="entry name" value="CheY-like_superfamily"/>
</dbReference>
<evidence type="ECO:0000256" key="2">
    <source>
        <dbReference type="ARBA" id="ARBA00023012"/>
    </source>
</evidence>
<dbReference type="PROSITE" id="PS51755">
    <property type="entry name" value="OMPR_PHOB"/>
    <property type="match status" value="1"/>
</dbReference>
<dbReference type="EMBL" id="CP154858">
    <property type="protein sequence ID" value="XDT71826.1"/>
    <property type="molecule type" value="Genomic_DNA"/>
</dbReference>
<dbReference type="GO" id="GO:0000976">
    <property type="term" value="F:transcription cis-regulatory region binding"/>
    <property type="evidence" value="ECO:0007669"/>
    <property type="project" value="TreeGrafter"/>
</dbReference>
<dbReference type="Gene3D" id="1.10.10.10">
    <property type="entry name" value="Winged helix-like DNA-binding domain superfamily/Winged helix DNA-binding domain"/>
    <property type="match status" value="1"/>
</dbReference>
<dbReference type="FunFam" id="3.40.50.2300:FF:000002">
    <property type="entry name" value="DNA-binding response regulator PhoP"/>
    <property type="match status" value="1"/>
</dbReference>
<protein>
    <submittedName>
        <fullName evidence="10">Response regulator transcription factor</fullName>
    </submittedName>
</protein>
<evidence type="ECO:0000256" key="6">
    <source>
        <dbReference type="PROSITE-ProRule" id="PRU00169"/>
    </source>
</evidence>
<evidence type="ECO:0000256" key="3">
    <source>
        <dbReference type="ARBA" id="ARBA00023015"/>
    </source>
</evidence>
<dbReference type="KEGG" id="tcd:AAIA72_13590"/>
<dbReference type="Pfam" id="PF00486">
    <property type="entry name" value="Trans_reg_C"/>
    <property type="match status" value="1"/>
</dbReference>
<reference evidence="10" key="1">
    <citation type="submission" date="2024-05" db="EMBL/GenBank/DDBJ databases">
        <title>Genome sequencing of novel strain.</title>
        <authorList>
            <person name="Ganbat D."/>
            <person name="Ganbat S."/>
            <person name="Lee S.-J."/>
        </authorList>
    </citation>
    <scope>NUCLEOTIDE SEQUENCE</scope>
    <source>
        <strain evidence="10">SMD15-11</strain>
    </source>
</reference>
<evidence type="ECO:0000259" key="8">
    <source>
        <dbReference type="PROSITE" id="PS50110"/>
    </source>
</evidence>
<dbReference type="PANTHER" id="PTHR48111:SF71">
    <property type="entry name" value="TRANSCRIPTIONAL REGULATORY PROTEIN PHOP"/>
    <property type="match status" value="1"/>
</dbReference>
<keyword evidence="2" id="KW-0902">Two-component regulatory system</keyword>
<keyword evidence="4 7" id="KW-0238">DNA-binding</keyword>
<dbReference type="SMART" id="SM00862">
    <property type="entry name" value="Trans_reg_C"/>
    <property type="match status" value="1"/>
</dbReference>
<dbReference type="GO" id="GO:0006355">
    <property type="term" value="P:regulation of DNA-templated transcription"/>
    <property type="evidence" value="ECO:0007669"/>
    <property type="project" value="InterPro"/>
</dbReference>
<dbReference type="InterPro" id="IPR036388">
    <property type="entry name" value="WH-like_DNA-bd_sf"/>
</dbReference>
<evidence type="ECO:0000256" key="7">
    <source>
        <dbReference type="PROSITE-ProRule" id="PRU01091"/>
    </source>
</evidence>
<keyword evidence="3" id="KW-0805">Transcription regulation</keyword>
<dbReference type="RefSeq" id="WP_369600850.1">
    <property type="nucleotide sequence ID" value="NZ_CP154858.1"/>
</dbReference>
<dbReference type="Gene3D" id="6.10.250.690">
    <property type="match status" value="1"/>
</dbReference>
<accession>A0AB39UV43</accession>
<dbReference type="AlphaFoldDB" id="A0AB39UV43"/>
<sequence length="227" mass="25550">MRILVVEDEPNLRSQLADMLEAESYAVDTSEDGVDAEFQGNEIDYDAAVVDLGLPGKSGLEVIRSWRGNGRRFPVLILTARGHWQDKVEGLEAGADDYLVKPFQPEELLARMRALIRRASGLASRRLRAGPVEMDLSARELRLNGERVELTNYEFRTLEYLMLHAGEAVSRTALSEHIYAEDQERDSNTLEVFVGRLRKKLDPGNALGLIETQRGFGYRFTLPVESV</sequence>
<keyword evidence="1 6" id="KW-0597">Phosphoprotein</keyword>
<dbReference type="InterPro" id="IPR001789">
    <property type="entry name" value="Sig_transdc_resp-reg_receiver"/>
</dbReference>
<organism evidence="10">
    <name type="scientific">Thermohahella caldifontis</name>
    <dbReference type="NCBI Taxonomy" id="3142973"/>
    <lineage>
        <taxon>Bacteria</taxon>
        <taxon>Pseudomonadati</taxon>
        <taxon>Pseudomonadota</taxon>
        <taxon>Gammaproteobacteria</taxon>
        <taxon>Oceanospirillales</taxon>
        <taxon>Hahellaceae</taxon>
        <taxon>Thermohahella</taxon>
    </lineage>
</organism>
<dbReference type="SUPFAM" id="SSF52172">
    <property type="entry name" value="CheY-like"/>
    <property type="match status" value="1"/>
</dbReference>
<proteinExistence type="predicted"/>
<keyword evidence="5" id="KW-0804">Transcription</keyword>
<name>A0AB39UV43_9GAMM</name>
<dbReference type="GO" id="GO:0005829">
    <property type="term" value="C:cytosol"/>
    <property type="evidence" value="ECO:0007669"/>
    <property type="project" value="TreeGrafter"/>
</dbReference>
<feature type="modified residue" description="4-aspartylphosphate" evidence="6">
    <location>
        <position position="51"/>
    </location>
</feature>
<feature type="domain" description="OmpR/PhoB-type" evidence="9">
    <location>
        <begin position="124"/>
        <end position="222"/>
    </location>
</feature>
<feature type="domain" description="Response regulatory" evidence="8">
    <location>
        <begin position="2"/>
        <end position="116"/>
    </location>
</feature>
<feature type="DNA-binding region" description="OmpR/PhoB-type" evidence="7">
    <location>
        <begin position="124"/>
        <end position="222"/>
    </location>
</feature>
<dbReference type="PANTHER" id="PTHR48111">
    <property type="entry name" value="REGULATOR OF RPOS"/>
    <property type="match status" value="1"/>
</dbReference>
<evidence type="ECO:0000256" key="1">
    <source>
        <dbReference type="ARBA" id="ARBA00022553"/>
    </source>
</evidence>